<dbReference type="Pfam" id="PF03564">
    <property type="entry name" value="DUF1759"/>
    <property type="match status" value="1"/>
</dbReference>
<evidence type="ECO:0000313" key="2">
    <source>
        <dbReference type="Proteomes" id="UP001549921"/>
    </source>
</evidence>
<proteinExistence type="predicted"/>
<accession>A0ABD0SCU2</accession>
<gene>
    <name evidence="1" type="ORF">ABMA28_010661</name>
</gene>
<sequence>MLVNYQDEINNRMVKAQTNFLKIPKERITQQFVEGKLELLEQMWLTFSSNHTELKLSFSQEVFEADYTKNDVYDMTEEVYFEYRVALKTVLGQLISEITVPVASASSNCVTNSSKVKLPKVNIPNFSGNYSEWNTFRDLFKSLINNNQNLDNVQKLLYLKSYLCGEAE</sequence>
<dbReference type="EMBL" id="JBEDNZ010000026">
    <property type="protein sequence ID" value="KAL0810541.1"/>
    <property type="molecule type" value="Genomic_DNA"/>
</dbReference>
<reference evidence="1 2" key="1">
    <citation type="submission" date="2024-06" db="EMBL/GenBank/DDBJ databases">
        <title>A chromosome-level genome assembly of beet webworm, Loxostege sticticalis.</title>
        <authorList>
            <person name="Zhang Y."/>
        </authorList>
    </citation>
    <scope>NUCLEOTIDE SEQUENCE [LARGE SCALE GENOMIC DNA]</scope>
    <source>
        <strain evidence="1">AQ028</strain>
        <tissue evidence="1">Male pupae</tissue>
    </source>
</reference>
<evidence type="ECO:0000313" key="1">
    <source>
        <dbReference type="EMBL" id="KAL0810541.1"/>
    </source>
</evidence>
<organism evidence="1 2">
    <name type="scientific">Loxostege sticticalis</name>
    <name type="common">Beet webworm moth</name>
    <dbReference type="NCBI Taxonomy" id="481309"/>
    <lineage>
        <taxon>Eukaryota</taxon>
        <taxon>Metazoa</taxon>
        <taxon>Ecdysozoa</taxon>
        <taxon>Arthropoda</taxon>
        <taxon>Hexapoda</taxon>
        <taxon>Insecta</taxon>
        <taxon>Pterygota</taxon>
        <taxon>Neoptera</taxon>
        <taxon>Endopterygota</taxon>
        <taxon>Lepidoptera</taxon>
        <taxon>Glossata</taxon>
        <taxon>Ditrysia</taxon>
        <taxon>Pyraloidea</taxon>
        <taxon>Crambidae</taxon>
        <taxon>Pyraustinae</taxon>
        <taxon>Loxostege</taxon>
    </lineage>
</organism>
<dbReference type="Proteomes" id="UP001549921">
    <property type="component" value="Unassembled WGS sequence"/>
</dbReference>
<dbReference type="InterPro" id="IPR005312">
    <property type="entry name" value="DUF1759"/>
</dbReference>
<protein>
    <submittedName>
        <fullName evidence="1">Uncharacterized protein</fullName>
    </submittedName>
</protein>
<dbReference type="AlphaFoldDB" id="A0ABD0SCU2"/>
<comment type="caution">
    <text evidence="1">The sequence shown here is derived from an EMBL/GenBank/DDBJ whole genome shotgun (WGS) entry which is preliminary data.</text>
</comment>
<name>A0ABD0SCU2_LOXSC</name>